<keyword evidence="7 11" id="KW-0804">Transcription</keyword>
<dbReference type="Pfam" id="PF01000">
    <property type="entry name" value="RNA_pol_A_bac"/>
    <property type="match status" value="1"/>
</dbReference>
<evidence type="ECO:0000256" key="7">
    <source>
        <dbReference type="ARBA" id="ARBA00023163"/>
    </source>
</evidence>
<evidence type="ECO:0000256" key="6">
    <source>
        <dbReference type="ARBA" id="ARBA00022695"/>
    </source>
</evidence>
<dbReference type="SUPFAM" id="SSF47789">
    <property type="entry name" value="C-terminal domain of RNA polymerase alpha subunit"/>
    <property type="match status" value="1"/>
</dbReference>
<dbReference type="EC" id="2.7.7.6" evidence="2 11"/>
<dbReference type="NCBIfam" id="NF003519">
    <property type="entry name" value="PRK05182.2-5"/>
    <property type="match status" value="1"/>
</dbReference>
<evidence type="ECO:0000256" key="2">
    <source>
        <dbReference type="ARBA" id="ARBA00012418"/>
    </source>
</evidence>
<comment type="domain">
    <text evidence="11">The N-terminal domain is essential for RNAP assembly and basal transcription, whereas the C-terminal domain is involved in interaction with transcriptional regulators and with upstream promoter elements.</text>
</comment>
<comment type="subunit">
    <text evidence="11">Homodimer. The RNAP catalytic core consists of 2 alpha, 1 beta, 1 beta' and 1 omega subunit. When a sigma factor is associated with the core the holoenzyme is formed, which can initiate transcription.</text>
</comment>
<keyword evidence="6 11" id="KW-0548">Nucleotidyltransferase</keyword>
<reference evidence="13 14" key="1">
    <citation type="submission" date="2017-09" db="EMBL/GenBank/DDBJ databases">
        <title>Depth-based differentiation of microbial function through sediment-hosted aquifers and enrichment of novel symbionts in the deep terrestrial subsurface.</title>
        <authorList>
            <person name="Probst A.J."/>
            <person name="Ladd B."/>
            <person name="Jarett J.K."/>
            <person name="Geller-Mcgrath D.E."/>
            <person name="Sieber C.M."/>
            <person name="Emerson J.B."/>
            <person name="Anantharaman K."/>
            <person name="Thomas B.C."/>
            <person name="Malmstrom R."/>
            <person name="Stieglmeier M."/>
            <person name="Klingl A."/>
            <person name="Woyke T."/>
            <person name="Ryan C.M."/>
            <person name="Banfield J.F."/>
        </authorList>
    </citation>
    <scope>NUCLEOTIDE SEQUENCE [LARGE SCALE GENOMIC DNA]</scope>
    <source>
        <strain evidence="13">CG22_combo_CG10-13_8_21_14_all_45_10</strain>
    </source>
</reference>
<evidence type="ECO:0000313" key="14">
    <source>
        <dbReference type="Proteomes" id="UP000230759"/>
    </source>
</evidence>
<dbReference type="Proteomes" id="UP000230759">
    <property type="component" value="Unassembled WGS sequence"/>
</dbReference>
<dbReference type="InterPro" id="IPR036603">
    <property type="entry name" value="RBP11-like"/>
</dbReference>
<evidence type="ECO:0000259" key="12">
    <source>
        <dbReference type="SMART" id="SM00662"/>
    </source>
</evidence>
<dbReference type="GO" id="GO:0000428">
    <property type="term" value="C:DNA-directed RNA polymerase complex"/>
    <property type="evidence" value="ECO:0007669"/>
    <property type="project" value="UniProtKB-KW"/>
</dbReference>
<keyword evidence="4 11" id="KW-0240">DNA-directed RNA polymerase</keyword>
<dbReference type="HAMAP" id="MF_00059">
    <property type="entry name" value="RNApol_bact_RpoA"/>
    <property type="match status" value="1"/>
</dbReference>
<evidence type="ECO:0000256" key="4">
    <source>
        <dbReference type="ARBA" id="ARBA00022478"/>
    </source>
</evidence>
<evidence type="ECO:0000256" key="3">
    <source>
        <dbReference type="ARBA" id="ARBA00015972"/>
    </source>
</evidence>
<name>A0A2H0BHV2_9BACT</name>
<sequence length="312" mass="33682">MNEPLFEIKEDLPAQAGSKEKNYGRFVITPLEQGYGDTLGNALRRVLLTSLPGAAVTTVRLAGIKHQFSTIKGMKEDVVEFLLNLKKVRFSYSGNKPVKATLSAISVGEVKAKDIKVPATVEIANPEFVLAVLDKGAKLEAEMEIEAGRGYSPAEGRSTGTIGLIALDASFSPVTRVNYKVEETRVGRLTNFDKLIFEVWTDGTIKPKEALVSGAKVLAGFLNQMISPKKVVKEEKVVEDNLGATGKLSVEEIGLPTRVANALVKAGYETVETLAKTKREDLVKVRNLGEKSLKIVAAALGQKGITWEGVGQ</sequence>
<dbReference type="GO" id="GO:0046983">
    <property type="term" value="F:protein dimerization activity"/>
    <property type="evidence" value="ECO:0007669"/>
    <property type="project" value="InterPro"/>
</dbReference>
<evidence type="ECO:0000256" key="9">
    <source>
        <dbReference type="ARBA" id="ARBA00033070"/>
    </source>
</evidence>
<evidence type="ECO:0000256" key="10">
    <source>
        <dbReference type="ARBA" id="ARBA00048552"/>
    </source>
</evidence>
<dbReference type="CDD" id="cd06928">
    <property type="entry name" value="RNAP_alpha_NTD"/>
    <property type="match status" value="1"/>
</dbReference>
<protein>
    <recommendedName>
        <fullName evidence="3 11">DNA-directed RNA polymerase subunit alpha</fullName>
        <shortName evidence="11">RNAP subunit alpha</shortName>
        <ecNumber evidence="2 11">2.7.7.6</ecNumber>
    </recommendedName>
    <alternativeName>
        <fullName evidence="9 11">RNA polymerase subunit alpha</fullName>
    </alternativeName>
    <alternativeName>
        <fullName evidence="8 11">Transcriptase subunit alpha</fullName>
    </alternativeName>
</protein>
<dbReference type="GO" id="GO:0003899">
    <property type="term" value="F:DNA-directed RNA polymerase activity"/>
    <property type="evidence" value="ECO:0007669"/>
    <property type="project" value="UniProtKB-UniRule"/>
</dbReference>
<dbReference type="SUPFAM" id="SSF55257">
    <property type="entry name" value="RBP11-like subunits of RNA polymerase"/>
    <property type="match status" value="1"/>
</dbReference>
<dbReference type="AlphaFoldDB" id="A0A2H0BHV2"/>
<dbReference type="GO" id="GO:0003677">
    <property type="term" value="F:DNA binding"/>
    <property type="evidence" value="ECO:0007669"/>
    <property type="project" value="UniProtKB-UniRule"/>
</dbReference>
<evidence type="ECO:0000313" key="13">
    <source>
        <dbReference type="EMBL" id="PIP57204.1"/>
    </source>
</evidence>
<dbReference type="InterPro" id="IPR036643">
    <property type="entry name" value="RNApol_insert_sf"/>
</dbReference>
<evidence type="ECO:0000256" key="11">
    <source>
        <dbReference type="HAMAP-Rule" id="MF_00059"/>
    </source>
</evidence>
<dbReference type="InterPro" id="IPR011773">
    <property type="entry name" value="DNA-dir_RpoA"/>
</dbReference>
<dbReference type="Pfam" id="PF01193">
    <property type="entry name" value="RNA_pol_L"/>
    <property type="match status" value="1"/>
</dbReference>
<feature type="region of interest" description="Alpha C-terminal domain (alpha-CTD)" evidence="11">
    <location>
        <begin position="240"/>
        <end position="312"/>
    </location>
</feature>
<keyword evidence="5 11" id="KW-0808">Transferase</keyword>
<dbReference type="InterPro" id="IPR011260">
    <property type="entry name" value="RNAP_asu_C"/>
</dbReference>
<dbReference type="Gene3D" id="2.170.120.12">
    <property type="entry name" value="DNA-directed RNA polymerase, insert domain"/>
    <property type="match status" value="1"/>
</dbReference>
<dbReference type="InterPro" id="IPR011263">
    <property type="entry name" value="DNA-dir_RNA_pol_RpoA/D/Rpb3"/>
</dbReference>
<dbReference type="Gene3D" id="3.30.1360.10">
    <property type="entry name" value="RNA polymerase, RBP11-like subunit"/>
    <property type="match status" value="1"/>
</dbReference>
<dbReference type="SUPFAM" id="SSF56553">
    <property type="entry name" value="Insert subdomain of RNA polymerase alpha subunit"/>
    <property type="match status" value="1"/>
</dbReference>
<dbReference type="EMBL" id="PCSV01000017">
    <property type="protein sequence ID" value="PIP57204.1"/>
    <property type="molecule type" value="Genomic_DNA"/>
</dbReference>
<feature type="domain" description="DNA-directed RNA polymerase RpoA/D/Rpb3-type" evidence="12">
    <location>
        <begin position="23"/>
        <end position="228"/>
    </location>
</feature>
<evidence type="ECO:0000256" key="8">
    <source>
        <dbReference type="ARBA" id="ARBA00032524"/>
    </source>
</evidence>
<feature type="region of interest" description="Alpha N-terminal domain (alpha-NTD)" evidence="11">
    <location>
        <begin position="1"/>
        <end position="233"/>
    </location>
</feature>
<comment type="similarity">
    <text evidence="1 11">Belongs to the RNA polymerase alpha chain family.</text>
</comment>
<proteinExistence type="inferred from homology"/>
<dbReference type="NCBIfam" id="TIGR02027">
    <property type="entry name" value="rpoA"/>
    <property type="match status" value="1"/>
</dbReference>
<comment type="function">
    <text evidence="11">DNA-dependent RNA polymerase catalyzes the transcription of DNA into RNA using the four ribonucleoside triphosphates as substrates.</text>
</comment>
<dbReference type="Pfam" id="PF03118">
    <property type="entry name" value="RNA_pol_A_CTD"/>
    <property type="match status" value="1"/>
</dbReference>
<organism evidence="13 14">
    <name type="scientific">Candidatus Woesebacteria bacterium CG22_combo_CG10-13_8_21_14_all_45_10</name>
    <dbReference type="NCBI Taxonomy" id="1975060"/>
    <lineage>
        <taxon>Bacteria</taxon>
        <taxon>Candidatus Woeseibacteriota</taxon>
    </lineage>
</organism>
<evidence type="ECO:0000256" key="1">
    <source>
        <dbReference type="ARBA" id="ARBA00007123"/>
    </source>
</evidence>
<dbReference type="GO" id="GO:0005737">
    <property type="term" value="C:cytoplasm"/>
    <property type="evidence" value="ECO:0007669"/>
    <property type="project" value="UniProtKB-ARBA"/>
</dbReference>
<dbReference type="SMART" id="SM00662">
    <property type="entry name" value="RPOLD"/>
    <property type="match status" value="1"/>
</dbReference>
<dbReference type="Gene3D" id="1.10.150.20">
    <property type="entry name" value="5' to 3' exonuclease, C-terminal subdomain"/>
    <property type="match status" value="1"/>
</dbReference>
<accession>A0A2H0BHV2</accession>
<gene>
    <name evidence="11" type="primary">rpoA</name>
    <name evidence="13" type="ORF">COX04_00635</name>
</gene>
<dbReference type="FunFam" id="2.170.120.12:FF:000001">
    <property type="entry name" value="DNA-directed RNA polymerase subunit alpha"/>
    <property type="match status" value="1"/>
</dbReference>
<dbReference type="InterPro" id="IPR011262">
    <property type="entry name" value="DNA-dir_RNA_pol_insert"/>
</dbReference>
<evidence type="ECO:0000256" key="5">
    <source>
        <dbReference type="ARBA" id="ARBA00022679"/>
    </source>
</evidence>
<dbReference type="GO" id="GO:0006351">
    <property type="term" value="P:DNA-templated transcription"/>
    <property type="evidence" value="ECO:0007669"/>
    <property type="project" value="UniProtKB-UniRule"/>
</dbReference>
<comment type="catalytic activity">
    <reaction evidence="10 11">
        <text>RNA(n) + a ribonucleoside 5'-triphosphate = RNA(n+1) + diphosphate</text>
        <dbReference type="Rhea" id="RHEA:21248"/>
        <dbReference type="Rhea" id="RHEA-COMP:14527"/>
        <dbReference type="Rhea" id="RHEA-COMP:17342"/>
        <dbReference type="ChEBI" id="CHEBI:33019"/>
        <dbReference type="ChEBI" id="CHEBI:61557"/>
        <dbReference type="ChEBI" id="CHEBI:140395"/>
        <dbReference type="EC" id="2.7.7.6"/>
    </reaction>
</comment>
<comment type="caution">
    <text evidence="13">The sequence shown here is derived from an EMBL/GenBank/DDBJ whole genome shotgun (WGS) entry which is preliminary data.</text>
</comment>